<evidence type="ECO:0000256" key="1">
    <source>
        <dbReference type="SAM" id="MobiDB-lite"/>
    </source>
</evidence>
<evidence type="ECO:0000313" key="3">
    <source>
        <dbReference type="Proteomes" id="UP000067448"/>
    </source>
</evidence>
<evidence type="ECO:0000313" key="2">
    <source>
        <dbReference type="EMBL" id="GAQ68276.1"/>
    </source>
</evidence>
<comment type="caution">
    <text evidence="2">The sequence shown here is derived from an EMBL/GenBank/DDBJ whole genome shotgun (WGS) entry which is preliminary data.</text>
</comment>
<reference evidence="3" key="1">
    <citation type="submission" date="2015-11" db="EMBL/GenBank/DDBJ databases">
        <authorList>
            <consortium name="Cross-ministerial Strategic Innovation Promotion Program (SIP) consortium"/>
            <person name="Tomihama T."/>
            <person name="Ikenaga M."/>
            <person name="Sakai M."/>
            <person name="Okubo T."/>
            <person name="Ikeda S."/>
        </authorList>
    </citation>
    <scope>NUCLEOTIDE SEQUENCE [LARGE SCALE GENOMIC DNA]</scope>
    <source>
        <strain evidence="3">S58</strain>
    </source>
</reference>
<sequence>MAAGLEQSAVVVEADQGVVAVVLFDAAGQEVGRAQEVRHERRLGPLEEFPGGVELLDQAVAHHRDAVRHHQRLFLIVRHIDDGQAEFLLDGLDLHLQLVTQLLVQRAERFVHQDDRRAVDQRPAQGDPLLLTTGQLARLAAAEPGQARDLQRLPHPAADLVLRNAPQGEREGDVLTDRHVREEQVLLEDEPQAPLLRREAGDVPAADGDGAGVGFAEPGDHHQRRGLARAGGAEEGDELPRGDLHGRLVDGDDAAVGLAQSHHRQCLAGRGGRLDAGRLHRRCGDTEFSHEPTPASAW</sequence>
<organism evidence="2 3">
    <name type="scientific">Streptomyces scabiei</name>
    <dbReference type="NCBI Taxonomy" id="1930"/>
    <lineage>
        <taxon>Bacteria</taxon>
        <taxon>Bacillati</taxon>
        <taxon>Actinomycetota</taxon>
        <taxon>Actinomycetes</taxon>
        <taxon>Kitasatosporales</taxon>
        <taxon>Streptomycetaceae</taxon>
        <taxon>Streptomyces</taxon>
    </lineage>
</organism>
<reference evidence="3" key="3">
    <citation type="submission" date="2016-02" db="EMBL/GenBank/DDBJ databases">
        <title>Draft genome of pathogenic Streptomyces sp. in Japan.</title>
        <authorList>
            <person name="Tomihama T."/>
            <person name="Ikenaga M."/>
            <person name="Sakai M."/>
            <person name="Okubo T."/>
            <person name="Ikeda S."/>
        </authorList>
    </citation>
    <scope>NUCLEOTIDE SEQUENCE [LARGE SCALE GENOMIC DNA]</scope>
    <source>
        <strain evidence="3">S58</strain>
    </source>
</reference>
<dbReference type="Proteomes" id="UP000067448">
    <property type="component" value="Unassembled WGS sequence"/>
</dbReference>
<dbReference type="AlphaFoldDB" id="A0A100JZ08"/>
<feature type="compositionally biased region" description="Basic and acidic residues" evidence="1">
    <location>
        <begin position="168"/>
        <end position="184"/>
    </location>
</feature>
<feature type="region of interest" description="Disordered" evidence="1">
    <location>
        <begin position="161"/>
        <end position="245"/>
    </location>
</feature>
<proteinExistence type="predicted"/>
<dbReference type="AntiFam" id="ANF00142">
    <property type="entry name" value="Shadow ORF (opposite yadG)"/>
</dbReference>
<name>A0A100JZ08_STRSC</name>
<reference evidence="2 3" key="2">
    <citation type="journal article" date="2016" name="Genome Announc.">
        <title>Draft Genome Sequences of Streptomyces scabiei S58, Streptomyces turgidiscabies T45, and Streptomyces acidiscabies a10, the Pathogens of Potato Common Scab, Isolated in Japan.</title>
        <authorList>
            <person name="Tomihama T."/>
            <person name="Nishi Y."/>
            <person name="Sakai M."/>
            <person name="Ikenaga M."/>
            <person name="Okubo T."/>
            <person name="Ikeda S."/>
        </authorList>
    </citation>
    <scope>NUCLEOTIDE SEQUENCE [LARGE SCALE GENOMIC DNA]</scope>
    <source>
        <strain evidence="2 3">S58</strain>
    </source>
</reference>
<gene>
    <name evidence="2" type="ORF">SsS58_08735</name>
</gene>
<dbReference type="AntiFam" id="ANF00095">
    <property type="entry name" value="Shadow ORF (opposite ABC transporters)"/>
</dbReference>
<dbReference type="EMBL" id="BCMM01000114">
    <property type="protein sequence ID" value="GAQ68276.1"/>
    <property type="molecule type" value="Genomic_DNA"/>
</dbReference>
<accession>A0A100JZ08</accession>
<protein>
    <submittedName>
        <fullName evidence="2">Uncharacterized protein</fullName>
    </submittedName>
</protein>